<feature type="compositionally biased region" description="Basic and acidic residues" evidence="1">
    <location>
        <begin position="22"/>
        <end position="35"/>
    </location>
</feature>
<protein>
    <submittedName>
        <fullName evidence="2">Uncharacterized protein</fullName>
    </submittedName>
</protein>
<sequence>MTCASMPSGRAACQRCASDVKEQAPESNPKLREKAAMCPSHAQHPNPCQGVPGTEARMDPGEFLRFAIFIAHMRNNIASGLRGLQGLHSRFILRGHSPKLRIAQLFSKSCAMRNFGGWGIGITGSVAPGPVWLGTVRIRVGSLRRLRRMRPSSPSTAPKKATAQQLATAKSSGGLHNIEQVQPMSFGRQHCNAQHGAV</sequence>
<evidence type="ECO:0000313" key="3">
    <source>
        <dbReference type="Proteomes" id="UP000015453"/>
    </source>
</evidence>
<dbReference type="Proteomes" id="UP000015453">
    <property type="component" value="Unassembled WGS sequence"/>
</dbReference>
<dbReference type="EMBL" id="AUSU01001669">
    <property type="protein sequence ID" value="EPS70472.1"/>
    <property type="molecule type" value="Genomic_DNA"/>
</dbReference>
<gene>
    <name evidence="2" type="ORF">M569_04288</name>
</gene>
<comment type="caution">
    <text evidence="2">The sequence shown here is derived from an EMBL/GenBank/DDBJ whole genome shotgun (WGS) entry which is preliminary data.</text>
</comment>
<accession>S8ED64</accession>
<feature type="non-terminal residue" evidence="2">
    <location>
        <position position="198"/>
    </location>
</feature>
<evidence type="ECO:0000256" key="1">
    <source>
        <dbReference type="SAM" id="MobiDB-lite"/>
    </source>
</evidence>
<reference evidence="2 3" key="1">
    <citation type="journal article" date="2013" name="BMC Genomics">
        <title>The miniature genome of a carnivorous plant Genlisea aurea contains a low number of genes and short non-coding sequences.</title>
        <authorList>
            <person name="Leushkin E.V."/>
            <person name="Sutormin R.A."/>
            <person name="Nabieva E.R."/>
            <person name="Penin A.A."/>
            <person name="Kondrashov A.S."/>
            <person name="Logacheva M.D."/>
        </authorList>
    </citation>
    <scope>NUCLEOTIDE SEQUENCE [LARGE SCALE GENOMIC DNA]</scope>
</reference>
<evidence type="ECO:0000313" key="2">
    <source>
        <dbReference type="EMBL" id="EPS70472.1"/>
    </source>
</evidence>
<proteinExistence type="predicted"/>
<feature type="region of interest" description="Disordered" evidence="1">
    <location>
        <begin position="22"/>
        <end position="54"/>
    </location>
</feature>
<dbReference type="AlphaFoldDB" id="S8ED64"/>
<name>S8ED64_9LAMI</name>
<keyword evidence="3" id="KW-1185">Reference proteome</keyword>
<organism evidence="2 3">
    <name type="scientific">Genlisea aurea</name>
    <dbReference type="NCBI Taxonomy" id="192259"/>
    <lineage>
        <taxon>Eukaryota</taxon>
        <taxon>Viridiplantae</taxon>
        <taxon>Streptophyta</taxon>
        <taxon>Embryophyta</taxon>
        <taxon>Tracheophyta</taxon>
        <taxon>Spermatophyta</taxon>
        <taxon>Magnoliopsida</taxon>
        <taxon>eudicotyledons</taxon>
        <taxon>Gunneridae</taxon>
        <taxon>Pentapetalae</taxon>
        <taxon>asterids</taxon>
        <taxon>lamiids</taxon>
        <taxon>Lamiales</taxon>
        <taxon>Lentibulariaceae</taxon>
        <taxon>Genlisea</taxon>
    </lineage>
</organism>